<name>A0A840EGX2_9FLAO</name>
<accession>A0A840EGX2</accession>
<gene>
    <name evidence="2" type="ORF">GGR32_000796</name>
</gene>
<proteinExistence type="predicted"/>
<evidence type="ECO:0000313" key="3">
    <source>
        <dbReference type="Proteomes" id="UP000553034"/>
    </source>
</evidence>
<dbReference type="AlphaFoldDB" id="A0A840EGX2"/>
<keyword evidence="2" id="KW-0723">Serine/threonine-protein kinase</keyword>
<dbReference type="Gene3D" id="1.10.510.10">
    <property type="entry name" value="Transferase(Phosphotransferase) domain 1"/>
    <property type="match status" value="1"/>
</dbReference>
<organism evidence="2 3">
    <name type="scientific">Mesonia hippocampi</name>
    <dbReference type="NCBI Taxonomy" id="1628250"/>
    <lineage>
        <taxon>Bacteria</taxon>
        <taxon>Pseudomonadati</taxon>
        <taxon>Bacteroidota</taxon>
        <taxon>Flavobacteriia</taxon>
        <taxon>Flavobacteriales</taxon>
        <taxon>Flavobacteriaceae</taxon>
        <taxon>Mesonia</taxon>
    </lineage>
</organism>
<dbReference type="GO" id="GO:0005524">
    <property type="term" value="F:ATP binding"/>
    <property type="evidence" value="ECO:0007669"/>
    <property type="project" value="InterPro"/>
</dbReference>
<evidence type="ECO:0000259" key="1">
    <source>
        <dbReference type="PROSITE" id="PS50011"/>
    </source>
</evidence>
<dbReference type="RefSeq" id="WP_183476670.1">
    <property type="nucleotide sequence ID" value="NZ_JACIFO010000002.1"/>
</dbReference>
<dbReference type="Pfam" id="PF00069">
    <property type="entry name" value="Pkinase"/>
    <property type="match status" value="1"/>
</dbReference>
<reference evidence="2 3" key="1">
    <citation type="submission" date="2020-08" db="EMBL/GenBank/DDBJ databases">
        <title>Genomic Encyclopedia of Type Strains, Phase IV (KMG-IV): sequencing the most valuable type-strain genomes for metagenomic binning, comparative biology and taxonomic classification.</title>
        <authorList>
            <person name="Goeker M."/>
        </authorList>
    </citation>
    <scope>NUCLEOTIDE SEQUENCE [LARGE SCALE GENOMIC DNA]</scope>
    <source>
        <strain evidence="2 3">DSM 29568</strain>
    </source>
</reference>
<dbReference type="SMART" id="SM00220">
    <property type="entry name" value="S_TKc"/>
    <property type="match status" value="1"/>
</dbReference>
<dbReference type="SUPFAM" id="SSF56112">
    <property type="entry name" value="Protein kinase-like (PK-like)"/>
    <property type="match status" value="1"/>
</dbReference>
<keyword evidence="3" id="KW-1185">Reference proteome</keyword>
<dbReference type="InterPro" id="IPR000719">
    <property type="entry name" value="Prot_kinase_dom"/>
</dbReference>
<feature type="domain" description="Protein kinase" evidence="1">
    <location>
        <begin position="7"/>
        <end position="290"/>
    </location>
</feature>
<dbReference type="InterPro" id="IPR011009">
    <property type="entry name" value="Kinase-like_dom_sf"/>
</dbReference>
<evidence type="ECO:0000313" key="2">
    <source>
        <dbReference type="EMBL" id="MBB4118522.1"/>
    </source>
</evidence>
<dbReference type="PROSITE" id="PS00108">
    <property type="entry name" value="PROTEIN_KINASE_ST"/>
    <property type="match status" value="1"/>
</dbReference>
<dbReference type="PANTHER" id="PTHR44167:SF25">
    <property type="entry name" value="PROTEIN KINASE DOMAIN CONTAINING PROTEIN"/>
    <property type="match status" value="1"/>
</dbReference>
<dbReference type="EMBL" id="JACIFO010000002">
    <property type="protein sequence ID" value="MBB4118522.1"/>
    <property type="molecule type" value="Genomic_DNA"/>
</dbReference>
<comment type="caution">
    <text evidence="2">The sequence shown here is derived from an EMBL/GenBank/DDBJ whole genome shotgun (WGS) entry which is preliminary data.</text>
</comment>
<sequence length="419" mass="48692">MNWKDKYDTITRNFGGGQGDCFVVQEKETALQYFLKKLKDNSSERRSRFFRETTLFKSLNVEGVPKITDTNVDEFAGDDELFYCAEFIDGERLDNYVQKNKINEIQLVDFSLQLFHILQKLHSQDIVHRDIKPENIIISNLKVYLVDFGIGVEISDKEKLTKSGQEIGNRFLRLPEFSAGSTSKRDIRSDITLAAGVVLFMITRSYPRNLVNENGQYPHQTRESLKILVSLENSFYWNNIFDRAFQQDISKRWSLSNDIIEILEQMKDKTHESEEGLIDIEKGLELHAKSIQNRDFSELKRNLTELNILIGEEVSSLINTKAKGFRQEKMGWVYNLGEPENKNQIRVYPIGKKEHVTINIITRIIGEQIIGIIEVNDEYVEICRVKTNDSLDKYQYQKMCGMINAKLLPKLIELINNNR</sequence>
<dbReference type="PANTHER" id="PTHR44167">
    <property type="entry name" value="OVARIAN-SPECIFIC SERINE/THREONINE-PROTEIN KINASE LOK-RELATED"/>
    <property type="match status" value="1"/>
</dbReference>
<dbReference type="PROSITE" id="PS50011">
    <property type="entry name" value="PROTEIN_KINASE_DOM"/>
    <property type="match status" value="1"/>
</dbReference>
<dbReference type="InterPro" id="IPR008271">
    <property type="entry name" value="Ser/Thr_kinase_AS"/>
</dbReference>
<keyword evidence="2" id="KW-0808">Transferase</keyword>
<dbReference type="GO" id="GO:0005737">
    <property type="term" value="C:cytoplasm"/>
    <property type="evidence" value="ECO:0007669"/>
    <property type="project" value="TreeGrafter"/>
</dbReference>
<protein>
    <submittedName>
        <fullName evidence="2">Serine/threonine protein kinase</fullName>
    </submittedName>
</protein>
<keyword evidence="2" id="KW-0418">Kinase</keyword>
<dbReference type="Proteomes" id="UP000553034">
    <property type="component" value="Unassembled WGS sequence"/>
</dbReference>
<dbReference type="GO" id="GO:0004674">
    <property type="term" value="F:protein serine/threonine kinase activity"/>
    <property type="evidence" value="ECO:0007669"/>
    <property type="project" value="UniProtKB-KW"/>
</dbReference>